<gene>
    <name evidence="4" type="ORF">FC770_10870</name>
</gene>
<dbReference type="SUPFAM" id="SSF159774">
    <property type="entry name" value="YerB-like"/>
    <property type="match status" value="1"/>
</dbReference>
<feature type="compositionally biased region" description="Basic and acidic residues" evidence="1">
    <location>
        <begin position="104"/>
        <end position="114"/>
    </location>
</feature>
<evidence type="ECO:0000256" key="1">
    <source>
        <dbReference type="SAM" id="MobiDB-lite"/>
    </source>
</evidence>
<accession>A0A4U2YKV4</accession>
<feature type="region of interest" description="Disordered" evidence="1">
    <location>
        <begin position="104"/>
        <end position="125"/>
    </location>
</feature>
<dbReference type="AlphaFoldDB" id="A0A4U2YKV4"/>
<evidence type="ECO:0000259" key="2">
    <source>
        <dbReference type="Pfam" id="PF11258"/>
    </source>
</evidence>
<dbReference type="InterPro" id="IPR035328">
    <property type="entry name" value="DUF3048_C"/>
</dbReference>
<proteinExistence type="predicted"/>
<evidence type="ECO:0000313" key="4">
    <source>
        <dbReference type="EMBL" id="TKI61837.1"/>
    </source>
</evidence>
<evidence type="ECO:0000313" key="5">
    <source>
        <dbReference type="Proteomes" id="UP000307808"/>
    </source>
</evidence>
<dbReference type="Gene3D" id="3.50.90.10">
    <property type="entry name" value="YerB-like"/>
    <property type="match status" value="1"/>
</dbReference>
<dbReference type="Proteomes" id="UP000307808">
    <property type="component" value="Unassembled WGS sequence"/>
</dbReference>
<organism evidence="4 5">
    <name type="scientific">Nocardioides jishulii</name>
    <dbReference type="NCBI Taxonomy" id="2575440"/>
    <lineage>
        <taxon>Bacteria</taxon>
        <taxon>Bacillati</taxon>
        <taxon>Actinomycetota</taxon>
        <taxon>Actinomycetes</taxon>
        <taxon>Propionibacteriales</taxon>
        <taxon>Nocardioidaceae</taxon>
        <taxon>Nocardioides</taxon>
    </lineage>
</organism>
<dbReference type="EMBL" id="SZPY01000003">
    <property type="protein sequence ID" value="TKI61837.1"/>
    <property type="molecule type" value="Genomic_DNA"/>
</dbReference>
<dbReference type="Pfam" id="PF11258">
    <property type="entry name" value="DUF3048"/>
    <property type="match status" value="1"/>
</dbReference>
<keyword evidence="5" id="KW-1185">Reference proteome</keyword>
<dbReference type="Pfam" id="PF17479">
    <property type="entry name" value="DUF3048_C"/>
    <property type="match status" value="1"/>
</dbReference>
<feature type="region of interest" description="Disordered" evidence="1">
    <location>
        <begin position="1"/>
        <end position="23"/>
    </location>
</feature>
<feature type="domain" description="DUF3048" evidence="3">
    <location>
        <begin position="297"/>
        <end position="397"/>
    </location>
</feature>
<dbReference type="OrthoDB" id="9779102at2"/>
<sequence>MQRRGVVRHRPDAAGRRRRQARQLTCPRDLAPGCRATTVTCGRGAPVIFVEGHQWARSPPQGERRAAHWCSPRFTIGVTHVRSRSLGLTAALLSAALLLTGCGGDEKEEPKAEPTTEPAVPDTWPLTGEELPEGESAARNHPVLVAKIDNTSSASPQVGLGKADLVFEEMVEGRMTRLAAFFYSDLPKEVGPVRSMRGTDIDIVSPVDGILVTSGAAPMTKDRLGRAGVSFIEEQAEGFRRDPSRSSTYSVMADLKVLGKSKKVDDVRPDDYFVFGTPEDLPEGKPAKAFDVDFGNHTTSWSFANGTYAIQNSLAGQGDEFPASTVLVLRVKAEYAGYEDLANNRVYDSKFKGKGKAQLFHGGKVINATWTKDGANGQLKLEADGAELKVPAGRTFVELLPQEGSVTIKP</sequence>
<protein>
    <submittedName>
        <fullName evidence="4">DUF3048 domain-containing protein</fullName>
    </submittedName>
</protein>
<dbReference type="InterPro" id="IPR021416">
    <property type="entry name" value="DUF3048_N"/>
</dbReference>
<evidence type="ECO:0000259" key="3">
    <source>
        <dbReference type="Pfam" id="PF17479"/>
    </source>
</evidence>
<name>A0A4U2YKV4_9ACTN</name>
<comment type="caution">
    <text evidence="4">The sequence shown here is derived from an EMBL/GenBank/DDBJ whole genome shotgun (WGS) entry which is preliminary data.</text>
</comment>
<feature type="domain" description="DUF3048" evidence="2">
    <location>
        <begin position="126"/>
        <end position="262"/>
    </location>
</feature>
<reference evidence="4 5" key="1">
    <citation type="submission" date="2019-04" db="EMBL/GenBank/DDBJ databases">
        <authorList>
            <person name="Dong K."/>
        </authorList>
    </citation>
    <scope>NUCLEOTIDE SEQUENCE [LARGE SCALE GENOMIC DNA]</scope>
    <source>
        <strain evidence="5">dk3543</strain>
    </source>
</reference>
<dbReference type="InterPro" id="IPR023158">
    <property type="entry name" value="YerB-like_sf"/>
</dbReference>